<dbReference type="SUPFAM" id="SSF52374">
    <property type="entry name" value="Nucleotidylyl transferase"/>
    <property type="match status" value="1"/>
</dbReference>
<dbReference type="InterPro" id="IPR052735">
    <property type="entry name" value="NAD_biosynth-regulator"/>
</dbReference>
<dbReference type="GO" id="GO:0009435">
    <property type="term" value="P:NAD+ biosynthetic process"/>
    <property type="evidence" value="ECO:0007669"/>
    <property type="project" value="InterPro"/>
</dbReference>
<dbReference type="SUPFAM" id="SSF52540">
    <property type="entry name" value="P-loop containing nucleoside triphosphate hydrolases"/>
    <property type="match status" value="1"/>
</dbReference>
<dbReference type="PANTHER" id="PTHR37512">
    <property type="entry name" value="TRIFUNCTIONAL NAD BIOSYNTHESIS/REGULATOR PROTEIN NADR"/>
    <property type="match status" value="1"/>
</dbReference>
<dbReference type="InterPro" id="IPR006417">
    <property type="entry name" value="NadR_NMN_Atrans"/>
</dbReference>
<dbReference type="EMBL" id="WITJ01000001">
    <property type="protein sequence ID" value="MQW38404.1"/>
    <property type="molecule type" value="Genomic_DNA"/>
</dbReference>
<dbReference type="EC" id="2.7.7.1" evidence="3"/>
<dbReference type="GO" id="GO:0000166">
    <property type="term" value="F:nucleotide binding"/>
    <property type="evidence" value="ECO:0007669"/>
    <property type="project" value="UniProtKB-KW"/>
</dbReference>
<feature type="binding site" evidence="1">
    <location>
        <position position="27"/>
    </location>
    <ligand>
        <name>NAD(+)</name>
        <dbReference type="ChEBI" id="CHEBI:57540"/>
        <label>1</label>
    </ligand>
</feature>
<dbReference type="Pfam" id="PF13521">
    <property type="entry name" value="AAA_28"/>
    <property type="match status" value="1"/>
</dbReference>
<sequence>METANLNKEKIAGKKIGVVFGTFAPLHNGHQAIIYKALMENDGVVLIVSGYKGDRGDVIGLPLEKRFRYLREAFNDELNLRIDLLDESDLSRYPEGWDDWTLKFNDIIQNNLKDSGSHQFKAYVGEPEYVDELKKRLPHNFEINLQDRTLIPITATEIREHPLKHWNSINRIFRRHFTKKVLVAGSASTGKSTLVKRLARTFNAPFSEEYARLYEEQNNVTDAELKASDYAEFIMGQWNANYKEVISPSNNGLTIFDTDVMVTRAYAQLYLSPKDNQELESIFNLFINKQDFDLIFIIPPITEYVNDGFRNMDWEATKMDYHQTLLQIIKKYGFKDKVVILDDRGNDKYEGFYLRYLHAVSEVNQLLK</sequence>
<feature type="binding site" evidence="1">
    <location>
        <begin position="87"/>
        <end position="100"/>
    </location>
    <ligand>
        <name>NAD(+)</name>
        <dbReference type="ChEBI" id="CHEBI:57540"/>
        <label>1</label>
    </ligand>
</feature>
<feature type="binding site" evidence="1">
    <location>
        <begin position="20"/>
        <end position="23"/>
    </location>
    <ligand>
        <name>NAD(+)</name>
        <dbReference type="ChEBI" id="CHEBI:57540"/>
        <label>1</label>
    </ligand>
</feature>
<dbReference type="GO" id="GO:0000309">
    <property type="term" value="F:nicotinamide-nucleotide adenylyltransferase activity"/>
    <property type="evidence" value="ECO:0007669"/>
    <property type="project" value="UniProtKB-EC"/>
</dbReference>
<keyword evidence="3" id="KW-0548">Nucleotidyltransferase</keyword>
<dbReference type="InterPro" id="IPR027417">
    <property type="entry name" value="P-loop_NTPase"/>
</dbReference>
<dbReference type="NCBIfam" id="TIGR01526">
    <property type="entry name" value="nadR_NMN_Atrans"/>
    <property type="match status" value="1"/>
</dbReference>
<evidence type="ECO:0000256" key="1">
    <source>
        <dbReference type="PIRSR" id="PIRSR004776-1"/>
    </source>
</evidence>
<protein>
    <submittedName>
        <fullName evidence="3">Nicotinamide-nucleotide adenylyltransferase</fullName>
        <ecNumber evidence="3">2.7.7.1</ecNumber>
    </submittedName>
</protein>
<dbReference type="InterPro" id="IPR014729">
    <property type="entry name" value="Rossmann-like_a/b/a_fold"/>
</dbReference>
<dbReference type="InterPro" id="IPR004821">
    <property type="entry name" value="Cyt_trans-like"/>
</dbReference>
<dbReference type="InterPro" id="IPR016429">
    <property type="entry name" value="NAD_NadR"/>
</dbReference>
<keyword evidence="4" id="KW-1185">Reference proteome</keyword>
<reference evidence="3 4" key="1">
    <citation type="submission" date="2019-10" db="EMBL/GenBank/DDBJ databases">
        <authorList>
            <person name="Dong K."/>
        </authorList>
    </citation>
    <scope>NUCLEOTIDE SEQUENCE [LARGE SCALE GENOMIC DNA]</scope>
    <source>
        <strain evidence="3 4">DSM 28960</strain>
    </source>
</reference>
<feature type="domain" description="NadR/Ttd14 AAA" evidence="2">
    <location>
        <begin position="180"/>
        <end position="335"/>
    </location>
</feature>
<evidence type="ECO:0000259" key="2">
    <source>
        <dbReference type="Pfam" id="PF13521"/>
    </source>
</evidence>
<evidence type="ECO:0000313" key="4">
    <source>
        <dbReference type="Proteomes" id="UP000439550"/>
    </source>
</evidence>
<dbReference type="Gene3D" id="3.40.50.620">
    <property type="entry name" value="HUPs"/>
    <property type="match status" value="1"/>
</dbReference>
<dbReference type="Proteomes" id="UP000439550">
    <property type="component" value="Unassembled WGS sequence"/>
</dbReference>
<accession>A0A7X1Z751</accession>
<dbReference type="InterPro" id="IPR038727">
    <property type="entry name" value="NadR/Ttd14_AAA_dom"/>
</dbReference>
<proteinExistence type="predicted"/>
<dbReference type="NCBIfam" id="TIGR00125">
    <property type="entry name" value="cyt_tran_rel"/>
    <property type="match status" value="1"/>
</dbReference>
<dbReference type="PIRSF" id="PIRSF004776">
    <property type="entry name" value="NadR_NMNAT/RNK"/>
    <property type="match status" value="1"/>
</dbReference>
<dbReference type="RefSeq" id="WP_153494569.1">
    <property type="nucleotide sequence ID" value="NZ_CAXYUY010000005.1"/>
</dbReference>
<dbReference type="GO" id="GO:0050262">
    <property type="term" value="F:ribosylnicotinamide kinase activity"/>
    <property type="evidence" value="ECO:0007669"/>
    <property type="project" value="InterPro"/>
</dbReference>
<gene>
    <name evidence="3" type="ORF">GHI93_00370</name>
</gene>
<comment type="caution">
    <text evidence="3">The sequence shown here is derived from an EMBL/GenBank/DDBJ whole genome shotgun (WGS) entry which is preliminary data.</text>
</comment>
<name>A0A7X1Z751_9LACT</name>
<organism evidence="3 4">
    <name type="scientific">Lactococcus hircilactis</name>
    <dbReference type="NCBI Taxonomy" id="1494462"/>
    <lineage>
        <taxon>Bacteria</taxon>
        <taxon>Bacillati</taxon>
        <taxon>Bacillota</taxon>
        <taxon>Bacilli</taxon>
        <taxon>Lactobacillales</taxon>
        <taxon>Streptococcaceae</taxon>
        <taxon>Lactococcus</taxon>
    </lineage>
</organism>
<dbReference type="OrthoDB" id="9802794at2"/>
<evidence type="ECO:0000313" key="3">
    <source>
        <dbReference type="EMBL" id="MQW38404.1"/>
    </source>
</evidence>
<keyword evidence="3" id="KW-0808">Transferase</keyword>
<keyword evidence="1" id="KW-0547">Nucleotide-binding</keyword>
<dbReference type="AlphaFoldDB" id="A0A7X1Z751"/>
<dbReference type="PANTHER" id="PTHR37512:SF1">
    <property type="entry name" value="NADR_TTD14 AAA DOMAIN-CONTAINING PROTEIN"/>
    <property type="match status" value="1"/>
</dbReference>
<dbReference type="Gene3D" id="3.40.50.300">
    <property type="entry name" value="P-loop containing nucleotide triphosphate hydrolases"/>
    <property type="match status" value="1"/>
</dbReference>